<sequence>MSPGDGATWLPLVLFLLQVSGCLSLNCTRRVTGTVGGSLSVQCRYKGKFTDMKKYWCKSPCKSLMKMMVETTETQRAVRSGRVSLRDHPENLTFTVTLGNLSEGDAGTYWCGIQRPQRERLADLSFSVVVSVSPAPTLKICTSTLGPPSSLPVTTRLNVTGQETPDHGQHPRSLLSSVHFLLLVFLKVPLLLGMLSAVVWVNRPLRSSGRRWSRPHDSL</sequence>
<dbReference type="PANTHER" id="PTHR11860:SF115">
    <property type="entry name" value="IMMUNOGLOBULIN SUBTYPE DOMAIN-CONTAINING PROTEIN"/>
    <property type="match status" value="1"/>
</dbReference>
<dbReference type="SMART" id="SM00409">
    <property type="entry name" value="IG"/>
    <property type="match status" value="1"/>
</dbReference>
<keyword evidence="3 7" id="KW-0732">Signal</keyword>
<evidence type="ECO:0000313" key="9">
    <source>
        <dbReference type="EMBL" id="KAF6415247.1"/>
    </source>
</evidence>
<evidence type="ECO:0000256" key="1">
    <source>
        <dbReference type="ARBA" id="ARBA00004370"/>
    </source>
</evidence>
<keyword evidence="5" id="KW-1015">Disulfide bond</keyword>
<dbReference type="InterPro" id="IPR050671">
    <property type="entry name" value="CD300_family_receptors"/>
</dbReference>
<feature type="transmembrane region" description="Helical" evidence="6">
    <location>
        <begin position="180"/>
        <end position="201"/>
    </location>
</feature>
<proteinExistence type="predicted"/>
<dbReference type="InterPro" id="IPR013783">
    <property type="entry name" value="Ig-like_fold"/>
</dbReference>
<dbReference type="GO" id="GO:0004888">
    <property type="term" value="F:transmembrane signaling receptor activity"/>
    <property type="evidence" value="ECO:0007669"/>
    <property type="project" value="TreeGrafter"/>
</dbReference>
<comment type="subcellular location">
    <subcellularLocation>
        <location evidence="1">Membrane</location>
    </subcellularLocation>
</comment>
<keyword evidence="10" id="KW-1185">Reference proteome</keyword>
<reference evidence="9 10" key="1">
    <citation type="journal article" date="2020" name="Nature">
        <title>Six reference-quality genomes reveal evolution of bat adaptations.</title>
        <authorList>
            <person name="Jebb D."/>
            <person name="Huang Z."/>
            <person name="Pippel M."/>
            <person name="Hughes G.M."/>
            <person name="Lavrichenko K."/>
            <person name="Devanna P."/>
            <person name="Winkler S."/>
            <person name="Jermiin L.S."/>
            <person name="Skirmuntt E.C."/>
            <person name="Katzourakis A."/>
            <person name="Burkitt-Gray L."/>
            <person name="Ray D.A."/>
            <person name="Sullivan K.A.M."/>
            <person name="Roscito J.G."/>
            <person name="Kirilenko B.M."/>
            <person name="Davalos L.M."/>
            <person name="Corthals A.P."/>
            <person name="Power M.L."/>
            <person name="Jones G."/>
            <person name="Ransome R.D."/>
            <person name="Dechmann D.K.N."/>
            <person name="Locatelli A.G."/>
            <person name="Puechmaille S.J."/>
            <person name="Fedrigo O."/>
            <person name="Jarvis E.D."/>
            <person name="Hiller M."/>
            <person name="Vernes S.C."/>
            <person name="Myers E.W."/>
            <person name="Teeling E.C."/>
        </authorList>
    </citation>
    <scope>NUCLEOTIDE SEQUENCE [LARGE SCALE GENOMIC DNA]</scope>
    <source>
        <strain evidence="9">MMolMol1</strain>
        <tissue evidence="9">Muscle</tissue>
    </source>
</reference>
<gene>
    <name evidence="9" type="ORF">HJG59_002443</name>
</gene>
<evidence type="ECO:0000256" key="7">
    <source>
        <dbReference type="SAM" id="SignalP"/>
    </source>
</evidence>
<dbReference type="SUPFAM" id="SSF48726">
    <property type="entry name" value="Immunoglobulin"/>
    <property type="match status" value="1"/>
</dbReference>
<dbReference type="GO" id="GO:0005886">
    <property type="term" value="C:plasma membrane"/>
    <property type="evidence" value="ECO:0007669"/>
    <property type="project" value="TreeGrafter"/>
</dbReference>
<evidence type="ECO:0000256" key="5">
    <source>
        <dbReference type="ARBA" id="ARBA00023157"/>
    </source>
</evidence>
<dbReference type="InParanoid" id="A0A7J8CWH7"/>
<feature type="signal peptide" evidence="7">
    <location>
        <begin position="1"/>
        <end position="24"/>
    </location>
</feature>
<evidence type="ECO:0000313" key="10">
    <source>
        <dbReference type="Proteomes" id="UP000550707"/>
    </source>
</evidence>
<evidence type="ECO:0000259" key="8">
    <source>
        <dbReference type="PROSITE" id="PS50835"/>
    </source>
</evidence>
<keyword evidence="6" id="KW-1133">Transmembrane helix</keyword>
<dbReference type="Gene3D" id="2.60.40.10">
    <property type="entry name" value="Immunoglobulins"/>
    <property type="match status" value="1"/>
</dbReference>
<dbReference type="InterPro" id="IPR007110">
    <property type="entry name" value="Ig-like_dom"/>
</dbReference>
<evidence type="ECO:0000256" key="6">
    <source>
        <dbReference type="SAM" id="Phobius"/>
    </source>
</evidence>
<keyword evidence="4 6" id="KW-0472">Membrane</keyword>
<dbReference type="Pfam" id="PF07686">
    <property type="entry name" value="V-set"/>
    <property type="match status" value="1"/>
</dbReference>
<dbReference type="PANTHER" id="PTHR11860">
    <property type="entry name" value="POLYMERIC-IMMUNOGLOBULIN RECEPTOR"/>
    <property type="match status" value="1"/>
</dbReference>
<dbReference type="CDD" id="cd05716">
    <property type="entry name" value="IgV_pIgR_like"/>
    <property type="match status" value="1"/>
</dbReference>
<dbReference type="FunFam" id="2.60.40.10:FF:000370">
    <property type="entry name" value="CMRF35-like molecule 1"/>
    <property type="match status" value="1"/>
</dbReference>
<dbReference type="PROSITE" id="PS50835">
    <property type="entry name" value="IG_LIKE"/>
    <property type="match status" value="1"/>
</dbReference>
<dbReference type="InterPro" id="IPR003599">
    <property type="entry name" value="Ig_sub"/>
</dbReference>
<accession>A0A7J8CWH7</accession>
<dbReference type="EMBL" id="JACASF010000019">
    <property type="protein sequence ID" value="KAF6415247.1"/>
    <property type="molecule type" value="Genomic_DNA"/>
</dbReference>
<feature type="domain" description="Ig-like" evidence="8">
    <location>
        <begin position="11"/>
        <end position="127"/>
    </location>
</feature>
<dbReference type="FunCoup" id="A0A7J8CWH7">
    <property type="interactions" value="182"/>
</dbReference>
<dbReference type="InterPro" id="IPR036179">
    <property type="entry name" value="Ig-like_dom_sf"/>
</dbReference>
<dbReference type="InterPro" id="IPR013106">
    <property type="entry name" value="Ig_V-set"/>
</dbReference>
<feature type="chain" id="PRO_5029821655" evidence="7">
    <location>
        <begin position="25"/>
        <end position="219"/>
    </location>
</feature>
<keyword evidence="2 6" id="KW-0812">Transmembrane</keyword>
<dbReference type="Proteomes" id="UP000550707">
    <property type="component" value="Unassembled WGS sequence"/>
</dbReference>
<dbReference type="AlphaFoldDB" id="A0A7J8CWH7"/>
<organism evidence="9 10">
    <name type="scientific">Molossus molossus</name>
    <name type="common">Pallas' mastiff bat</name>
    <name type="synonym">Vespertilio molossus</name>
    <dbReference type="NCBI Taxonomy" id="27622"/>
    <lineage>
        <taxon>Eukaryota</taxon>
        <taxon>Metazoa</taxon>
        <taxon>Chordata</taxon>
        <taxon>Craniata</taxon>
        <taxon>Vertebrata</taxon>
        <taxon>Euteleostomi</taxon>
        <taxon>Mammalia</taxon>
        <taxon>Eutheria</taxon>
        <taxon>Laurasiatheria</taxon>
        <taxon>Chiroptera</taxon>
        <taxon>Yangochiroptera</taxon>
        <taxon>Molossidae</taxon>
        <taxon>Molossus</taxon>
    </lineage>
</organism>
<protein>
    <submittedName>
        <fullName evidence="9">CD300c molecule</fullName>
    </submittedName>
</protein>
<evidence type="ECO:0000256" key="4">
    <source>
        <dbReference type="ARBA" id="ARBA00023136"/>
    </source>
</evidence>
<evidence type="ECO:0000256" key="2">
    <source>
        <dbReference type="ARBA" id="ARBA00022692"/>
    </source>
</evidence>
<evidence type="ECO:0000256" key="3">
    <source>
        <dbReference type="ARBA" id="ARBA00022729"/>
    </source>
</evidence>
<name>A0A7J8CWH7_MOLMO</name>
<comment type="caution">
    <text evidence="9">The sequence shown here is derived from an EMBL/GenBank/DDBJ whole genome shotgun (WGS) entry which is preliminary data.</text>
</comment>